<name>A0ABN7KAH5_9BACT</name>
<gene>
    <name evidence="5" type="ORF">LMG7974_01132</name>
</gene>
<dbReference type="EMBL" id="CAJHOF010000009">
    <property type="protein sequence ID" value="CAD7288746.1"/>
    <property type="molecule type" value="Genomic_DNA"/>
</dbReference>
<dbReference type="CDD" id="cd01949">
    <property type="entry name" value="GGDEF"/>
    <property type="match status" value="1"/>
</dbReference>
<feature type="domain" description="GGDEF" evidence="4">
    <location>
        <begin position="215"/>
        <end position="347"/>
    </location>
</feature>
<dbReference type="InterPro" id="IPR029787">
    <property type="entry name" value="Nucleotide_cyclase"/>
</dbReference>
<dbReference type="NCBIfam" id="TIGR00254">
    <property type="entry name" value="GGDEF"/>
    <property type="match status" value="1"/>
</dbReference>
<dbReference type="Pfam" id="PF00990">
    <property type="entry name" value="GGDEF"/>
    <property type="match status" value="1"/>
</dbReference>
<organism evidence="5 6">
    <name type="scientific">Campylobacter majalis</name>
    <dbReference type="NCBI Taxonomy" id="2790656"/>
    <lineage>
        <taxon>Bacteria</taxon>
        <taxon>Pseudomonadati</taxon>
        <taxon>Campylobacterota</taxon>
        <taxon>Epsilonproteobacteria</taxon>
        <taxon>Campylobacterales</taxon>
        <taxon>Campylobacteraceae</taxon>
        <taxon>Campylobacter</taxon>
    </lineage>
</organism>
<evidence type="ECO:0000313" key="5">
    <source>
        <dbReference type="EMBL" id="CAD7288746.1"/>
    </source>
</evidence>
<keyword evidence="6" id="KW-1185">Reference proteome</keyword>
<feature type="transmembrane region" description="Helical" evidence="3">
    <location>
        <begin position="42"/>
        <end position="60"/>
    </location>
</feature>
<keyword evidence="3" id="KW-0472">Membrane</keyword>
<comment type="caution">
    <text evidence="5">The sequence shown here is derived from an EMBL/GenBank/DDBJ whole genome shotgun (WGS) entry which is preliminary data.</text>
</comment>
<feature type="transmembrane region" description="Helical" evidence="3">
    <location>
        <begin position="119"/>
        <end position="136"/>
    </location>
</feature>
<dbReference type="InterPro" id="IPR043128">
    <property type="entry name" value="Rev_trsase/Diguanyl_cyclase"/>
</dbReference>
<dbReference type="PANTHER" id="PTHR45138:SF9">
    <property type="entry name" value="DIGUANYLATE CYCLASE DGCM-RELATED"/>
    <property type="match status" value="1"/>
</dbReference>
<dbReference type="PROSITE" id="PS50887">
    <property type="entry name" value="GGDEF"/>
    <property type="match status" value="1"/>
</dbReference>
<evidence type="ECO:0000256" key="3">
    <source>
        <dbReference type="SAM" id="Phobius"/>
    </source>
</evidence>
<feature type="transmembrane region" description="Helical" evidence="3">
    <location>
        <begin position="148"/>
        <end position="168"/>
    </location>
</feature>
<evidence type="ECO:0000313" key="6">
    <source>
        <dbReference type="Proteomes" id="UP000789803"/>
    </source>
</evidence>
<proteinExistence type="predicted"/>
<keyword evidence="3" id="KW-0812">Transmembrane</keyword>
<dbReference type="RefSeq" id="WP_229932933.1">
    <property type="nucleotide sequence ID" value="NZ_CAJHOF010000009.1"/>
</dbReference>
<dbReference type="Gene3D" id="3.30.70.270">
    <property type="match status" value="1"/>
</dbReference>
<dbReference type="SMART" id="SM00267">
    <property type="entry name" value="GGDEF"/>
    <property type="match status" value="1"/>
</dbReference>
<sequence>MKTEYNHLRVKIYDIFITTIWLVTFFHLAYFVLFYIIFIPKLIIVEIFSLFIYAFIITIIKKNPHSLKIASYVFQVEVTLHTIICIYTLGFGAGFELLFLAFVLVNLFISIGYASITKFLTFLQVVLFILCYYIIPDTDILSSFWTKFLYVYHIIFICILAIIISYMLELANRLAYLNIQQDRDKLKDISEQDPLTKLSNRHALQNFISENLVNKNFALIIADIDDFKSVNDTFGHSVGDMVLVRIANMLKNIFRHEDFVCRWGGEEFLIIIHDVDKNSAVNIVKRVSHMLNTTSFKHNENIIKTTMTFGISYYDGYSELDLQKMIKHADDLLYKGKTTGKNKIMLD</sequence>
<reference evidence="5 6" key="1">
    <citation type="submission" date="2020-11" db="EMBL/GenBank/DDBJ databases">
        <authorList>
            <person name="Peeters C."/>
        </authorList>
    </citation>
    <scope>NUCLEOTIDE SEQUENCE [LARGE SCALE GENOMIC DNA]</scope>
    <source>
        <strain evidence="5 6">LMG 7974</strain>
    </source>
</reference>
<accession>A0ABN7KAH5</accession>
<evidence type="ECO:0000256" key="2">
    <source>
        <dbReference type="ARBA" id="ARBA00034247"/>
    </source>
</evidence>
<feature type="transmembrane region" description="Helical" evidence="3">
    <location>
        <begin position="12"/>
        <end position="36"/>
    </location>
</feature>
<dbReference type="InterPro" id="IPR050469">
    <property type="entry name" value="Diguanylate_Cyclase"/>
</dbReference>
<protein>
    <recommendedName>
        <fullName evidence="1">diguanylate cyclase</fullName>
        <ecNumber evidence="1">2.7.7.65</ecNumber>
    </recommendedName>
</protein>
<comment type="catalytic activity">
    <reaction evidence="2">
        <text>2 GTP = 3',3'-c-di-GMP + 2 diphosphate</text>
        <dbReference type="Rhea" id="RHEA:24898"/>
        <dbReference type="ChEBI" id="CHEBI:33019"/>
        <dbReference type="ChEBI" id="CHEBI:37565"/>
        <dbReference type="ChEBI" id="CHEBI:58805"/>
        <dbReference type="EC" id="2.7.7.65"/>
    </reaction>
</comment>
<dbReference type="SUPFAM" id="SSF55073">
    <property type="entry name" value="Nucleotide cyclase"/>
    <property type="match status" value="1"/>
</dbReference>
<dbReference type="Proteomes" id="UP000789803">
    <property type="component" value="Unassembled WGS sequence"/>
</dbReference>
<evidence type="ECO:0000259" key="4">
    <source>
        <dbReference type="PROSITE" id="PS50887"/>
    </source>
</evidence>
<dbReference type="EC" id="2.7.7.65" evidence="1"/>
<evidence type="ECO:0000256" key="1">
    <source>
        <dbReference type="ARBA" id="ARBA00012528"/>
    </source>
</evidence>
<dbReference type="PANTHER" id="PTHR45138">
    <property type="entry name" value="REGULATORY COMPONENTS OF SENSORY TRANSDUCTION SYSTEM"/>
    <property type="match status" value="1"/>
</dbReference>
<dbReference type="InterPro" id="IPR000160">
    <property type="entry name" value="GGDEF_dom"/>
</dbReference>
<keyword evidence="3" id="KW-1133">Transmembrane helix</keyword>